<evidence type="ECO:0000256" key="2">
    <source>
        <dbReference type="SAM" id="MobiDB-lite"/>
    </source>
</evidence>
<evidence type="ECO:0000256" key="1">
    <source>
        <dbReference type="SAM" id="Coils"/>
    </source>
</evidence>
<dbReference type="AlphaFoldDB" id="A0A1M2V7V1"/>
<proteinExistence type="predicted"/>
<sequence length="282" mass="31815">MDSYRSASPSSGSLPSRSDSSHSHSKSLRSSVSSGSPLPRARVDRGEHDSIHSGAPSKLLSRLMSREYQDTRSLRTIIAVTTERLESETRRADDAERRLLEVLRKLRAAHEAMMLAQGDAARAKEELTLYKYRLDDATREISRAQEIINELEQEKLEAEAEAARARSTARRYREQQLMSRAREEGRQEGFQEGFSRGKDMGYQEAIEDEGVEMVEERRFQKRPVLVEEVEDEEGEVAPSRYRAGTPAPDLRSRTPAPAIRVQTPGPEPRMRTPGPSGRPPSR</sequence>
<gene>
    <name evidence="3" type="ORF">TRAPUB_5707</name>
</gene>
<feature type="region of interest" description="Disordered" evidence="2">
    <location>
        <begin position="1"/>
        <end position="64"/>
    </location>
</feature>
<feature type="region of interest" description="Disordered" evidence="2">
    <location>
        <begin position="224"/>
        <end position="282"/>
    </location>
</feature>
<name>A0A1M2V7V1_TRAPU</name>
<dbReference type="OMA" id="NEELRMY"/>
<feature type="compositionally biased region" description="Basic and acidic residues" evidence="2">
    <location>
        <begin position="41"/>
        <end position="51"/>
    </location>
</feature>
<organism evidence="3 4">
    <name type="scientific">Trametes pubescens</name>
    <name type="common">White-rot fungus</name>
    <dbReference type="NCBI Taxonomy" id="154538"/>
    <lineage>
        <taxon>Eukaryota</taxon>
        <taxon>Fungi</taxon>
        <taxon>Dikarya</taxon>
        <taxon>Basidiomycota</taxon>
        <taxon>Agaricomycotina</taxon>
        <taxon>Agaricomycetes</taxon>
        <taxon>Polyporales</taxon>
        <taxon>Polyporaceae</taxon>
        <taxon>Trametes</taxon>
    </lineage>
</organism>
<protein>
    <submittedName>
        <fullName evidence="3">Uncharacterized protein</fullName>
    </submittedName>
</protein>
<dbReference type="OrthoDB" id="3268221at2759"/>
<reference evidence="3 4" key="1">
    <citation type="submission" date="2016-10" db="EMBL/GenBank/DDBJ databases">
        <title>Genome sequence of the basidiomycete white-rot fungus Trametes pubescens.</title>
        <authorList>
            <person name="Makela M.R."/>
            <person name="Granchi Z."/>
            <person name="Peng M."/>
            <person name="De Vries R.P."/>
            <person name="Grigoriev I."/>
            <person name="Riley R."/>
            <person name="Hilden K."/>
        </authorList>
    </citation>
    <scope>NUCLEOTIDE SEQUENCE [LARGE SCALE GENOMIC DNA]</scope>
    <source>
        <strain evidence="3 4">FBCC735</strain>
    </source>
</reference>
<evidence type="ECO:0000313" key="3">
    <source>
        <dbReference type="EMBL" id="OJT03679.1"/>
    </source>
</evidence>
<evidence type="ECO:0000313" key="4">
    <source>
        <dbReference type="Proteomes" id="UP000184267"/>
    </source>
</evidence>
<keyword evidence="1" id="KW-0175">Coiled coil</keyword>
<dbReference type="STRING" id="154538.A0A1M2V7V1"/>
<feature type="coiled-coil region" evidence="1">
    <location>
        <begin position="78"/>
        <end position="175"/>
    </location>
</feature>
<dbReference type="Proteomes" id="UP000184267">
    <property type="component" value="Unassembled WGS sequence"/>
</dbReference>
<keyword evidence="4" id="KW-1185">Reference proteome</keyword>
<feature type="compositionally biased region" description="Low complexity" evidence="2">
    <location>
        <begin position="28"/>
        <end position="40"/>
    </location>
</feature>
<feature type="compositionally biased region" description="Low complexity" evidence="2">
    <location>
        <begin position="1"/>
        <end position="18"/>
    </location>
</feature>
<accession>A0A1M2V7V1</accession>
<comment type="caution">
    <text evidence="3">The sequence shown here is derived from an EMBL/GenBank/DDBJ whole genome shotgun (WGS) entry which is preliminary data.</text>
</comment>
<dbReference type="EMBL" id="MNAD01001602">
    <property type="protein sequence ID" value="OJT03679.1"/>
    <property type="molecule type" value="Genomic_DNA"/>
</dbReference>